<reference evidence="1" key="1">
    <citation type="thesis" date="2021" institute="BYU ScholarsArchive" country="Provo, UT, USA">
        <title>Applications of and Algorithms for Genome Assembly and Genomic Analyses with an Emphasis on Marine Teleosts.</title>
        <authorList>
            <person name="Pickett B.D."/>
        </authorList>
    </citation>
    <scope>NUCLEOTIDE SEQUENCE</scope>
    <source>
        <strain evidence="1">HI-2016</strain>
    </source>
</reference>
<evidence type="ECO:0000313" key="2">
    <source>
        <dbReference type="Proteomes" id="UP000824540"/>
    </source>
</evidence>
<sequence>MEDMQRDSGWEEGGNGGGWWCRCGQPVDYNCPLQEPKTILSFYLREVPAGQVTGLQHINPEDKKPQKRVSAHSYPLLLIYHPP</sequence>
<organism evidence="1 2">
    <name type="scientific">Albula glossodonta</name>
    <name type="common">roundjaw bonefish</name>
    <dbReference type="NCBI Taxonomy" id="121402"/>
    <lineage>
        <taxon>Eukaryota</taxon>
        <taxon>Metazoa</taxon>
        <taxon>Chordata</taxon>
        <taxon>Craniata</taxon>
        <taxon>Vertebrata</taxon>
        <taxon>Euteleostomi</taxon>
        <taxon>Actinopterygii</taxon>
        <taxon>Neopterygii</taxon>
        <taxon>Teleostei</taxon>
        <taxon>Albuliformes</taxon>
        <taxon>Albulidae</taxon>
        <taxon>Albula</taxon>
    </lineage>
</organism>
<gene>
    <name evidence="1" type="ORF">JZ751_021592</name>
</gene>
<dbReference type="Proteomes" id="UP000824540">
    <property type="component" value="Unassembled WGS sequence"/>
</dbReference>
<keyword evidence="2" id="KW-1185">Reference proteome</keyword>
<name>A0A8T2NJR4_9TELE</name>
<proteinExistence type="predicted"/>
<protein>
    <submittedName>
        <fullName evidence="1">Uncharacterized protein</fullName>
    </submittedName>
</protein>
<accession>A0A8T2NJR4</accession>
<dbReference type="EMBL" id="JAFBMS010000043">
    <property type="protein sequence ID" value="KAG9340479.1"/>
    <property type="molecule type" value="Genomic_DNA"/>
</dbReference>
<dbReference type="AlphaFoldDB" id="A0A8T2NJR4"/>
<comment type="caution">
    <text evidence="1">The sequence shown here is derived from an EMBL/GenBank/DDBJ whole genome shotgun (WGS) entry which is preliminary data.</text>
</comment>
<evidence type="ECO:0000313" key="1">
    <source>
        <dbReference type="EMBL" id="KAG9340479.1"/>
    </source>
</evidence>